<feature type="region of interest" description="Disordered" evidence="1">
    <location>
        <begin position="94"/>
        <end position="142"/>
    </location>
</feature>
<gene>
    <name evidence="3" type="ORF">PCOR1329_LOCUS59668</name>
</gene>
<feature type="compositionally biased region" description="Low complexity" evidence="1">
    <location>
        <begin position="46"/>
        <end position="60"/>
    </location>
</feature>
<organism evidence="3 4">
    <name type="scientific">Prorocentrum cordatum</name>
    <dbReference type="NCBI Taxonomy" id="2364126"/>
    <lineage>
        <taxon>Eukaryota</taxon>
        <taxon>Sar</taxon>
        <taxon>Alveolata</taxon>
        <taxon>Dinophyceae</taxon>
        <taxon>Prorocentrales</taxon>
        <taxon>Prorocentraceae</taxon>
        <taxon>Prorocentrum</taxon>
    </lineage>
</organism>
<keyword evidence="2" id="KW-0812">Transmembrane</keyword>
<evidence type="ECO:0000256" key="2">
    <source>
        <dbReference type="SAM" id="Phobius"/>
    </source>
</evidence>
<evidence type="ECO:0000256" key="1">
    <source>
        <dbReference type="SAM" id="MobiDB-lite"/>
    </source>
</evidence>
<feature type="transmembrane region" description="Helical" evidence="2">
    <location>
        <begin position="169"/>
        <end position="189"/>
    </location>
</feature>
<comment type="caution">
    <text evidence="3">The sequence shown here is derived from an EMBL/GenBank/DDBJ whole genome shotgun (WGS) entry which is preliminary data.</text>
</comment>
<keyword evidence="2" id="KW-1133">Transmembrane helix</keyword>
<evidence type="ECO:0000313" key="4">
    <source>
        <dbReference type="Proteomes" id="UP001189429"/>
    </source>
</evidence>
<sequence>MKSLAFTSDSYPRSHSTPIATLWREQVHGRSVARPVALRTLPRTMPGQPAARPAQAAQTPPRWPLPAPRGVGAPARAPLVRRAAAACSTACAAGAALRSGPGPRTGGRRRPRTSGDEGHTPHSPRTCGRAAPPPAAGAGTPAPAVPFGHLGVAPAELQAMLRRDIRRRLSELLVLGWLGRLYLLAPWVFRALFPRLFQFGLYEGEQLCFERDGLVECTLRESSVVARGVPFTFRLRLGGDARQIAEATLVSIGCDLTATRKGTPMCVKAASALGNTVNNDWTSKRLLVRTIVRTIFKELSQVGQLCKSRVDLVPLGTEVAFHPREDLFAQEGTSRKWLQKVSGYYFAQARLQDVLFLSGADNVAFCFYPAALEPLNSESPAANINPEATCCRFLSSLADIA</sequence>
<feature type="region of interest" description="Disordered" evidence="1">
    <location>
        <begin position="39"/>
        <end position="70"/>
    </location>
</feature>
<accession>A0ABN9VR58</accession>
<dbReference type="Proteomes" id="UP001189429">
    <property type="component" value="Unassembled WGS sequence"/>
</dbReference>
<evidence type="ECO:0000313" key="3">
    <source>
        <dbReference type="EMBL" id="CAK0874885.1"/>
    </source>
</evidence>
<protein>
    <submittedName>
        <fullName evidence="3">Uncharacterized protein</fullName>
    </submittedName>
</protein>
<feature type="compositionally biased region" description="Low complexity" evidence="1">
    <location>
        <begin position="124"/>
        <end position="142"/>
    </location>
</feature>
<name>A0ABN9VR58_9DINO</name>
<keyword evidence="2" id="KW-0472">Membrane</keyword>
<dbReference type="EMBL" id="CAUYUJ010017447">
    <property type="protein sequence ID" value="CAK0874885.1"/>
    <property type="molecule type" value="Genomic_DNA"/>
</dbReference>
<keyword evidence="4" id="KW-1185">Reference proteome</keyword>
<reference evidence="3" key="1">
    <citation type="submission" date="2023-10" db="EMBL/GenBank/DDBJ databases">
        <authorList>
            <person name="Chen Y."/>
            <person name="Shah S."/>
            <person name="Dougan E. K."/>
            <person name="Thang M."/>
            <person name="Chan C."/>
        </authorList>
    </citation>
    <scope>NUCLEOTIDE SEQUENCE [LARGE SCALE GENOMIC DNA]</scope>
</reference>
<proteinExistence type="predicted"/>